<proteinExistence type="inferred from homology"/>
<keyword evidence="4 9" id="KW-0489">Methyltransferase</keyword>
<evidence type="ECO:0000256" key="9">
    <source>
        <dbReference type="RuleBase" id="RU365074"/>
    </source>
</evidence>
<protein>
    <recommendedName>
        <fullName evidence="8 9">Ribosomal RNA-processing protein 8</fullName>
        <ecNumber evidence="9">2.1.1.-</ecNumber>
    </recommendedName>
</protein>
<dbReference type="GO" id="GO:0042273">
    <property type="term" value="P:ribosomal large subunit biogenesis"/>
    <property type="evidence" value="ECO:0007669"/>
    <property type="project" value="TreeGrafter"/>
</dbReference>
<dbReference type="Pfam" id="PF09803">
    <property type="entry name" value="Pet100"/>
    <property type="match status" value="1"/>
</dbReference>
<name>K0KF10_WICCF</name>
<dbReference type="SUPFAM" id="SSF53335">
    <property type="entry name" value="S-adenosyl-L-methionine-dependent methyltransferases"/>
    <property type="match status" value="1"/>
</dbReference>
<dbReference type="Gene3D" id="3.40.50.150">
    <property type="entry name" value="Vaccinia Virus protein VP39"/>
    <property type="match status" value="1"/>
</dbReference>
<evidence type="ECO:0000256" key="4">
    <source>
        <dbReference type="ARBA" id="ARBA00022603"/>
    </source>
</evidence>
<feature type="compositionally biased region" description="Basic and acidic residues" evidence="11">
    <location>
        <begin position="84"/>
        <end position="107"/>
    </location>
</feature>
<evidence type="ECO:0000313" key="12">
    <source>
        <dbReference type="EMBL" id="CCH41551.1"/>
    </source>
</evidence>
<evidence type="ECO:0000256" key="6">
    <source>
        <dbReference type="ARBA" id="ARBA00022691"/>
    </source>
</evidence>
<dbReference type="InParanoid" id="K0KF10"/>
<dbReference type="GO" id="GO:0016433">
    <property type="term" value="F:rRNA (adenine) methyltransferase activity"/>
    <property type="evidence" value="ECO:0007669"/>
    <property type="project" value="TreeGrafter"/>
</dbReference>
<dbReference type="EC" id="2.1.1.-" evidence="9"/>
<dbReference type="EMBL" id="CAIF01000025">
    <property type="protein sequence ID" value="CCH41551.1"/>
    <property type="molecule type" value="Genomic_DNA"/>
</dbReference>
<dbReference type="InterPro" id="IPR007823">
    <property type="entry name" value="RRP8"/>
</dbReference>
<dbReference type="GO" id="GO:0033617">
    <property type="term" value="P:mitochondrial respiratory chain complex IV assembly"/>
    <property type="evidence" value="ECO:0007669"/>
    <property type="project" value="InterPro"/>
</dbReference>
<keyword evidence="5 9" id="KW-0808">Transferase</keyword>
<dbReference type="InterPro" id="IPR018625">
    <property type="entry name" value="Pet100"/>
</dbReference>
<comment type="similarity">
    <text evidence="2 9">Belongs to the methyltransferase superfamily. RRP8 family.</text>
</comment>
<feature type="region of interest" description="Disordered" evidence="11">
    <location>
        <begin position="1"/>
        <end position="116"/>
    </location>
</feature>
<dbReference type="InterPro" id="IPR029063">
    <property type="entry name" value="SAM-dependent_MTases_sf"/>
</dbReference>
<evidence type="ECO:0000256" key="8">
    <source>
        <dbReference type="ARBA" id="ARBA00076672"/>
    </source>
</evidence>
<evidence type="ECO:0000256" key="10">
    <source>
        <dbReference type="SAM" id="Coils"/>
    </source>
</evidence>
<dbReference type="FunCoup" id="K0KF10">
    <property type="interactions" value="320"/>
</dbReference>
<evidence type="ECO:0000313" key="13">
    <source>
        <dbReference type="Proteomes" id="UP000009328"/>
    </source>
</evidence>
<dbReference type="PANTHER" id="PTHR12787">
    <property type="entry name" value="RIBOSOMAL RNA-PROCESSING PROTEIN 8"/>
    <property type="match status" value="1"/>
</dbReference>
<dbReference type="FunFam" id="1.10.10.2150:FF:000001">
    <property type="entry name" value="Ribosomal RNA-processing protein 8"/>
    <property type="match status" value="1"/>
</dbReference>
<dbReference type="GO" id="GO:0005739">
    <property type="term" value="C:mitochondrion"/>
    <property type="evidence" value="ECO:0007669"/>
    <property type="project" value="InterPro"/>
</dbReference>
<dbReference type="InterPro" id="IPR042036">
    <property type="entry name" value="RRP8_N"/>
</dbReference>
<keyword evidence="10" id="KW-0175">Coiled coil</keyword>
<evidence type="ECO:0000256" key="5">
    <source>
        <dbReference type="ARBA" id="ARBA00022679"/>
    </source>
</evidence>
<feature type="compositionally biased region" description="Basic and acidic residues" evidence="11">
    <location>
        <begin position="51"/>
        <end position="76"/>
    </location>
</feature>
<feature type="coiled-coil region" evidence="10">
    <location>
        <begin position="449"/>
        <end position="478"/>
    </location>
</feature>
<dbReference type="Proteomes" id="UP000009328">
    <property type="component" value="Unassembled WGS sequence"/>
</dbReference>
<comment type="subcellular location">
    <subcellularLocation>
        <location evidence="1 9">Nucleus</location>
        <location evidence="1 9">Nucleolus</location>
    </subcellularLocation>
</comment>
<dbReference type="CDD" id="cd02440">
    <property type="entry name" value="AdoMet_MTases"/>
    <property type="match status" value="1"/>
</dbReference>
<comment type="caution">
    <text evidence="12">The sequence shown here is derived from an EMBL/GenBank/DDBJ whole genome shotgun (WGS) entry which is preliminary data.</text>
</comment>
<dbReference type="GO" id="GO:0005730">
    <property type="term" value="C:nucleolus"/>
    <property type="evidence" value="ECO:0007669"/>
    <property type="project" value="UniProtKB-SubCell"/>
</dbReference>
<evidence type="ECO:0000256" key="1">
    <source>
        <dbReference type="ARBA" id="ARBA00004604"/>
    </source>
</evidence>
<dbReference type="Gene3D" id="1.10.10.2150">
    <property type="entry name" value="Ribosomal RNA-processing protein 8, N-terminal domain"/>
    <property type="match status" value="1"/>
</dbReference>
<keyword evidence="6 9" id="KW-0949">S-adenosyl-L-methionine</keyword>
<feature type="compositionally biased region" description="Polar residues" evidence="11">
    <location>
        <begin position="41"/>
        <end position="50"/>
    </location>
</feature>
<comment type="function">
    <text evidence="9">S-adenosyl-L-methionine-dependent methyltransferase that specifically methylates the N(1) position of adenine in helix 25.1 in 25S rRNA. Required both for ribosomal 40S and 60S subunits biogenesis. Required for efficient pre-rRNA cleavage at site A2.</text>
</comment>
<dbReference type="Pfam" id="PF05148">
    <property type="entry name" value="Methyltransf_8"/>
    <property type="match status" value="1"/>
</dbReference>
<feature type="compositionally biased region" description="Basic residues" evidence="11">
    <location>
        <begin position="24"/>
        <end position="33"/>
    </location>
</feature>
<keyword evidence="7 9" id="KW-0539">Nucleus</keyword>
<keyword evidence="3 9" id="KW-0698">rRNA processing</keyword>
<keyword evidence="13" id="KW-1185">Reference proteome</keyword>
<sequence>MALFQVDGWNLNEKVAKGGQNQKKSNKKQNRKRKQDEVNLNDINSTASPSEDQKNDNEEIRSDNKKEDSDKPEPKSQKKQKLNKKTEDSKKEKETKPEQQIEQDETKTSAPPALDLPVNRKLTPLQQKMMAKLTGSRFRWINEQLYTITSEQALKLIKEQPSLFDEYHDGFRSQVQSWPENPVDVFVNQIKERSLRPVNAPGGLPGLPKNKKVVVADMGCGEAQFSADIAKFLKERNGKKKGKKQFPLDIDVHSFDLKKANERITVADIRNVPLADNSCTVVIFCLALMGTNFLDFIQEAYRILAPRGELWIAEIKSRFSDKEGEEFTKALKLLGFFHKKTDNDNKMFTRFEFFKAPADIIAERKAKMERKQRFIEHEDEKEQLESRREQTPEGKWLLKPYSLINNVEKFTFYLMTPIGVMYYVGIDADKKFNVPGFWPDPETTNKIPKERHEIQAELARMKKERLEKRQRLEEKLINEYGIDLEEEKAKLKGDN</sequence>
<accession>K0KF10</accession>
<dbReference type="PANTHER" id="PTHR12787:SF0">
    <property type="entry name" value="RIBOSOMAL RNA-PROCESSING PROTEIN 8"/>
    <property type="match status" value="1"/>
</dbReference>
<dbReference type="AlphaFoldDB" id="K0KF10"/>
<organism evidence="12 13">
    <name type="scientific">Wickerhamomyces ciferrii (strain ATCC 14091 / BCRC 22168 / CBS 111 / JCM 3599 / NBRC 0793 / NRRL Y-1031 F-60-10)</name>
    <name type="common">Yeast</name>
    <name type="synonym">Pichia ciferrii</name>
    <dbReference type="NCBI Taxonomy" id="1206466"/>
    <lineage>
        <taxon>Eukaryota</taxon>
        <taxon>Fungi</taxon>
        <taxon>Dikarya</taxon>
        <taxon>Ascomycota</taxon>
        <taxon>Saccharomycotina</taxon>
        <taxon>Saccharomycetes</taxon>
        <taxon>Phaffomycetales</taxon>
        <taxon>Wickerhamomycetaceae</taxon>
        <taxon>Wickerhamomyces</taxon>
    </lineage>
</organism>
<evidence type="ECO:0000256" key="3">
    <source>
        <dbReference type="ARBA" id="ARBA00022552"/>
    </source>
</evidence>
<evidence type="ECO:0000256" key="7">
    <source>
        <dbReference type="ARBA" id="ARBA00023242"/>
    </source>
</evidence>
<evidence type="ECO:0000256" key="11">
    <source>
        <dbReference type="SAM" id="MobiDB-lite"/>
    </source>
</evidence>
<dbReference type="STRING" id="1206466.K0KF10"/>
<dbReference type="eggNOG" id="KOG3045">
    <property type="taxonomic scope" value="Eukaryota"/>
</dbReference>
<gene>
    <name evidence="12" type="ORF">BN7_1092</name>
</gene>
<evidence type="ECO:0000256" key="2">
    <source>
        <dbReference type="ARBA" id="ARBA00006301"/>
    </source>
</evidence>
<dbReference type="HOGENOM" id="CLU_027694_1_0_1"/>
<reference evidence="12 13" key="1">
    <citation type="journal article" date="2012" name="Eukaryot. Cell">
        <title>Draft genome sequence of Wickerhamomyces ciferrii NRRL Y-1031 F-60-10.</title>
        <authorList>
            <person name="Schneider J."/>
            <person name="Andrea H."/>
            <person name="Blom J."/>
            <person name="Jaenicke S."/>
            <person name="Ruckert C."/>
            <person name="Schorsch C."/>
            <person name="Szczepanowski R."/>
            <person name="Farwick M."/>
            <person name="Goesmann A."/>
            <person name="Puhler A."/>
            <person name="Schaffer S."/>
            <person name="Tauch A."/>
            <person name="Kohler T."/>
            <person name="Brinkrolf K."/>
        </authorList>
    </citation>
    <scope>NUCLEOTIDE SEQUENCE [LARGE SCALE GENOMIC DNA]</scope>
    <source>
        <strain evidence="13">ATCC 14091 / BCRC 22168 / CBS 111 / JCM 3599 / NBRC 0793 / NRRL Y-1031 F-60-10</strain>
    </source>
</reference>